<dbReference type="EMBL" id="UINC01129330">
    <property type="protein sequence ID" value="SVD09642.1"/>
    <property type="molecule type" value="Genomic_DNA"/>
</dbReference>
<feature type="non-terminal residue" evidence="2">
    <location>
        <position position="1"/>
    </location>
</feature>
<proteinExistence type="predicted"/>
<sequence>DARKEPFAGFDIGVSVRTNQNRLPGPDKGPDRDNYAIKSLIGSKDEAVDLEDHQLAEAERLYRSEKPQPVKSATGRHFRAVRAPENGLLILYLIQQDGTPSADEPPYTGFSVSFPDDQIANGEQVEYWVNSVWQRFEQEEEANVG</sequence>
<organism evidence="2">
    <name type="scientific">marine metagenome</name>
    <dbReference type="NCBI Taxonomy" id="408172"/>
    <lineage>
        <taxon>unclassified sequences</taxon>
        <taxon>metagenomes</taxon>
        <taxon>ecological metagenomes</taxon>
    </lineage>
</organism>
<accession>A0A382SJA0</accession>
<reference evidence="2" key="1">
    <citation type="submission" date="2018-05" db="EMBL/GenBank/DDBJ databases">
        <authorList>
            <person name="Lanie J.A."/>
            <person name="Ng W.-L."/>
            <person name="Kazmierczak K.M."/>
            <person name="Andrzejewski T.M."/>
            <person name="Davidsen T.M."/>
            <person name="Wayne K.J."/>
            <person name="Tettelin H."/>
            <person name="Glass J.I."/>
            <person name="Rusch D."/>
            <person name="Podicherti R."/>
            <person name="Tsui H.-C.T."/>
            <person name="Winkler M.E."/>
        </authorList>
    </citation>
    <scope>NUCLEOTIDE SEQUENCE</scope>
</reference>
<protein>
    <submittedName>
        <fullName evidence="2">Uncharacterized protein</fullName>
    </submittedName>
</protein>
<dbReference type="AlphaFoldDB" id="A0A382SJA0"/>
<feature type="region of interest" description="Disordered" evidence="1">
    <location>
        <begin position="1"/>
        <end position="33"/>
    </location>
</feature>
<evidence type="ECO:0000256" key="1">
    <source>
        <dbReference type="SAM" id="MobiDB-lite"/>
    </source>
</evidence>
<name>A0A382SJA0_9ZZZZ</name>
<evidence type="ECO:0000313" key="2">
    <source>
        <dbReference type="EMBL" id="SVD09642.1"/>
    </source>
</evidence>
<gene>
    <name evidence="2" type="ORF">METZ01_LOCUS362496</name>
</gene>